<proteinExistence type="predicted"/>
<evidence type="ECO:0000313" key="1">
    <source>
        <dbReference type="EMBL" id="WHZ60131.1"/>
    </source>
</evidence>
<gene>
    <name evidence="1" type="ORF">QLQ22_02170</name>
</gene>
<dbReference type="Proteomes" id="UP001226091">
    <property type="component" value="Chromosome"/>
</dbReference>
<evidence type="ECO:0000313" key="2">
    <source>
        <dbReference type="Proteomes" id="UP001226091"/>
    </source>
</evidence>
<dbReference type="EMBL" id="CP126116">
    <property type="protein sequence ID" value="WHZ60131.1"/>
    <property type="molecule type" value="Genomic_DNA"/>
</dbReference>
<keyword evidence="2" id="KW-1185">Reference proteome</keyword>
<accession>A0ACD4RI37</accession>
<name>A0ACD4RI37_9BACI</name>
<sequence length="86" mass="9640">MQNNTSFSTPIALPIMVGATGLDLFKSWNHLSISELPMFVVGFITSFVVALMAVVTFVKWISKIGLIPFALYRFVLAIAFYIFVLY</sequence>
<organism evidence="1 2">
    <name type="scientific">Metabacillus hrfriensis</name>
    <dbReference type="NCBI Taxonomy" id="3048891"/>
    <lineage>
        <taxon>Bacteria</taxon>
        <taxon>Bacillati</taxon>
        <taxon>Bacillota</taxon>
        <taxon>Bacilli</taxon>
        <taxon>Bacillales</taxon>
        <taxon>Bacillaceae</taxon>
        <taxon>Metabacillus</taxon>
    </lineage>
</organism>
<reference evidence="2" key="1">
    <citation type="journal article" date="2025" name="Aquaculture">
        <title>Assessment of the bioflocculant production and safety properties of Metabacillus hrfriensis sp. nov. based on phenotypic and whole-genome sequencing analysis.</title>
        <authorList>
            <person name="Zhang R."/>
            <person name="Zhao Z."/>
            <person name="Luo L."/>
            <person name="Wang S."/>
            <person name="Guo K."/>
            <person name="Xu W."/>
        </authorList>
    </citation>
    <scope>NUCLEOTIDE SEQUENCE [LARGE SCALE GENOMIC DNA]</scope>
    <source>
        <strain evidence="2">CT-WN-B3</strain>
    </source>
</reference>
<protein>
    <submittedName>
        <fullName evidence="1">Undecaprenyl-diphosphate phosphatase</fullName>
    </submittedName>
</protein>